<dbReference type="PATRIC" id="fig|1319815.3.peg.254"/>
<dbReference type="SUPFAM" id="SSF53927">
    <property type="entry name" value="Cytidine deaminase-like"/>
    <property type="match status" value="1"/>
</dbReference>
<dbReference type="GO" id="GO:0008835">
    <property type="term" value="F:diaminohydroxyphosphoribosylaminopyrimidine deaminase activity"/>
    <property type="evidence" value="ECO:0007669"/>
    <property type="project" value="UniProtKB-EC"/>
</dbReference>
<keyword evidence="9" id="KW-0686">Riboflavin biosynthesis</keyword>
<feature type="binding site" evidence="11">
    <location>
        <position position="189"/>
    </location>
    <ligand>
        <name>NADP(+)</name>
        <dbReference type="ChEBI" id="CHEBI:58349"/>
    </ligand>
</feature>
<evidence type="ECO:0000256" key="5">
    <source>
        <dbReference type="ARBA" id="ARBA00007417"/>
    </source>
</evidence>
<evidence type="ECO:0000313" key="15">
    <source>
        <dbReference type="Proteomes" id="UP000017081"/>
    </source>
</evidence>
<comment type="function">
    <text evidence="1 9">Converts 2,5-diamino-6-(ribosylamino)-4(3h)-pyrimidinone 5'-phosphate into 5-amino-6-(ribosylamino)-2,4(1h,3h)-pyrimidinedione 5'-phosphate.</text>
</comment>
<comment type="catalytic activity">
    <reaction evidence="9">
        <text>2,5-diamino-6-hydroxy-4-(5-phosphoribosylamino)-pyrimidine + H2O + H(+) = 5-amino-6-(5-phospho-D-ribosylamino)uracil + NH4(+)</text>
        <dbReference type="Rhea" id="RHEA:21868"/>
        <dbReference type="ChEBI" id="CHEBI:15377"/>
        <dbReference type="ChEBI" id="CHEBI:15378"/>
        <dbReference type="ChEBI" id="CHEBI:28938"/>
        <dbReference type="ChEBI" id="CHEBI:58453"/>
        <dbReference type="ChEBI" id="CHEBI:58614"/>
        <dbReference type="EC" id="3.5.4.26"/>
    </reaction>
</comment>
<feature type="binding site" evidence="11">
    <location>
        <position position="193"/>
    </location>
    <ligand>
        <name>NADP(+)</name>
        <dbReference type="ChEBI" id="CHEBI:58349"/>
    </ligand>
</feature>
<dbReference type="InterPro" id="IPR002125">
    <property type="entry name" value="CMP_dCMP_dom"/>
</dbReference>
<dbReference type="eggNOG" id="COG1985">
    <property type="taxonomic scope" value="Bacteria"/>
</dbReference>
<dbReference type="EMBL" id="AXZF01000011">
    <property type="protein sequence ID" value="ERT69806.1"/>
    <property type="molecule type" value="Genomic_DNA"/>
</dbReference>
<dbReference type="EC" id="3.5.4.26" evidence="9"/>
<dbReference type="GO" id="GO:0046872">
    <property type="term" value="F:metal ion binding"/>
    <property type="evidence" value="ECO:0007669"/>
    <property type="project" value="UniProtKB-KW"/>
</dbReference>
<dbReference type="UniPathway" id="UPA00275">
    <property type="reaction ID" value="UER00401"/>
</dbReference>
<evidence type="ECO:0000256" key="3">
    <source>
        <dbReference type="ARBA" id="ARBA00004910"/>
    </source>
</evidence>
<comment type="pathway">
    <text evidence="3 9">Cofactor biosynthesis; riboflavin biosynthesis; 5-amino-6-(D-ribitylamino)uracil from GTP: step 3/4.</text>
</comment>
<dbReference type="STRING" id="1319815.HMPREF0202_00266"/>
<dbReference type="EC" id="1.1.1.193" evidence="9"/>
<evidence type="ECO:0000256" key="6">
    <source>
        <dbReference type="ARBA" id="ARBA00022857"/>
    </source>
</evidence>
<dbReference type="GO" id="GO:0008703">
    <property type="term" value="F:5-amino-6-(5-phosphoribosylamino)uracil reductase activity"/>
    <property type="evidence" value="ECO:0007669"/>
    <property type="project" value="UniProtKB-EC"/>
</dbReference>
<dbReference type="InterPro" id="IPR004794">
    <property type="entry name" value="Eubact_RibD"/>
</dbReference>
<evidence type="ECO:0000256" key="7">
    <source>
        <dbReference type="ARBA" id="ARBA00023002"/>
    </source>
</evidence>
<dbReference type="HOGENOM" id="CLU_036590_1_1_0"/>
<comment type="catalytic activity">
    <reaction evidence="9">
        <text>5-amino-6-(5-phospho-D-ribitylamino)uracil + NADP(+) = 5-amino-6-(5-phospho-D-ribosylamino)uracil + NADPH + H(+)</text>
        <dbReference type="Rhea" id="RHEA:17845"/>
        <dbReference type="ChEBI" id="CHEBI:15378"/>
        <dbReference type="ChEBI" id="CHEBI:57783"/>
        <dbReference type="ChEBI" id="CHEBI:58349"/>
        <dbReference type="ChEBI" id="CHEBI:58421"/>
        <dbReference type="ChEBI" id="CHEBI:58453"/>
        <dbReference type="EC" id="1.1.1.193"/>
    </reaction>
</comment>
<evidence type="ECO:0000256" key="10">
    <source>
        <dbReference type="PIRSR" id="PIRSR006769-1"/>
    </source>
</evidence>
<dbReference type="Proteomes" id="UP000017081">
    <property type="component" value="Unassembled WGS sequence"/>
</dbReference>
<feature type="binding site" evidence="12">
    <location>
        <position position="77"/>
    </location>
    <ligand>
        <name>Zn(2+)</name>
        <dbReference type="ChEBI" id="CHEBI:29105"/>
        <note>catalytic</note>
    </ligand>
</feature>
<feature type="binding site" evidence="12">
    <location>
        <position position="44"/>
    </location>
    <ligand>
        <name>Zn(2+)</name>
        <dbReference type="ChEBI" id="CHEBI:29105"/>
        <note>catalytic</note>
    </ligand>
</feature>
<dbReference type="Pfam" id="PF01872">
    <property type="entry name" value="RibD_C"/>
    <property type="match status" value="1"/>
</dbReference>
<dbReference type="Gene3D" id="3.40.140.10">
    <property type="entry name" value="Cytidine Deaminase, domain 2"/>
    <property type="match status" value="1"/>
</dbReference>
<evidence type="ECO:0000259" key="13">
    <source>
        <dbReference type="PROSITE" id="PS51747"/>
    </source>
</evidence>
<dbReference type="NCBIfam" id="TIGR00326">
    <property type="entry name" value="eubact_ribD"/>
    <property type="match status" value="1"/>
</dbReference>
<keyword evidence="9" id="KW-0378">Hydrolase</keyword>
<dbReference type="AlphaFoldDB" id="U7VE90"/>
<evidence type="ECO:0000256" key="11">
    <source>
        <dbReference type="PIRSR" id="PIRSR006769-2"/>
    </source>
</evidence>
<sequence>MEIAINEAKKGIGAVNPNPLVGAVLVKDNKILAMGHHEFYGGPHAEVNTLNKSNDTEGCTLYVTLEPCSHYGKTPPCTKLIISSKIKRCVIATLDPNPLVSGQGVKQLEEAGIEVIIGVLENEARNLNKVFFKYIENKIPYIFIKAGITLDGKIATQSFSSQWITNSLARNKVEKYRNFFSGILVGANTVIQDNPSLRCKVLGNRNPYRLILDKDLIISEKYSIISNNEDQKTFIITSEKNINLEKFQLFSEKFSIKFITFSENENLKDILKKIGSYNIDSILVEGGSGVISSFFKEEIYDGGEIIIAPKILGDGLAIPFLNGFSPNMIDEGITLKNIKINIYDDNVGFEFYKEEGCLPV</sequence>
<comment type="similarity">
    <text evidence="5 9">In the C-terminal section; belongs to the HTP reductase family.</text>
</comment>
<keyword evidence="6 9" id="KW-0521">NADP</keyword>
<protein>
    <recommendedName>
        <fullName evidence="9">Riboflavin biosynthesis protein RibD</fullName>
    </recommendedName>
    <domain>
        <recommendedName>
            <fullName evidence="9">Diaminohydroxyphosphoribosylaminopyrimidine deaminase</fullName>
            <shortName evidence="9">DRAP deaminase</shortName>
            <ecNumber evidence="9">3.5.4.26</ecNumber>
        </recommendedName>
        <alternativeName>
            <fullName evidence="9">Riboflavin-specific deaminase</fullName>
        </alternativeName>
    </domain>
    <domain>
        <recommendedName>
            <fullName evidence="9">5-amino-6-(5-phosphoribosylamino)uracil reductase</fullName>
            <ecNumber evidence="9">1.1.1.193</ecNumber>
        </recommendedName>
        <alternativeName>
            <fullName evidence="9">HTP reductase</fullName>
        </alternativeName>
    </domain>
</protein>
<reference evidence="14 15" key="1">
    <citation type="submission" date="2013-08" db="EMBL/GenBank/DDBJ databases">
        <authorList>
            <person name="Weinstock G."/>
            <person name="Sodergren E."/>
            <person name="Wylie T."/>
            <person name="Fulton L."/>
            <person name="Fulton R."/>
            <person name="Fronick C."/>
            <person name="O'Laughlin M."/>
            <person name="Godfrey J."/>
            <person name="Miner T."/>
            <person name="Herter B."/>
            <person name="Appelbaum E."/>
            <person name="Cordes M."/>
            <person name="Lek S."/>
            <person name="Wollam A."/>
            <person name="Pepin K.H."/>
            <person name="Palsikar V.B."/>
            <person name="Mitreva M."/>
            <person name="Wilson R.K."/>
        </authorList>
    </citation>
    <scope>NUCLEOTIDE SEQUENCE [LARGE SCALE GENOMIC DNA]</scope>
    <source>
        <strain evidence="14 15">ATCC BAA-474</strain>
    </source>
</reference>
<dbReference type="PANTHER" id="PTHR38011">
    <property type="entry name" value="DIHYDROFOLATE REDUCTASE FAMILY PROTEIN (AFU_ORTHOLOGUE AFUA_8G06820)"/>
    <property type="match status" value="1"/>
</dbReference>
<dbReference type="PANTHER" id="PTHR38011:SF7">
    <property type="entry name" value="2,5-DIAMINO-6-RIBOSYLAMINO-4(3H)-PYRIMIDINONE 5'-PHOSPHATE REDUCTASE"/>
    <property type="match status" value="1"/>
</dbReference>
<feature type="domain" description="CMP/dCMP-type deaminase" evidence="13">
    <location>
        <begin position="1"/>
        <end position="116"/>
    </location>
</feature>
<feature type="binding site" evidence="11">
    <location>
        <position position="161"/>
    </location>
    <ligand>
        <name>substrate</name>
    </ligand>
</feature>
<dbReference type="eggNOG" id="COG0117">
    <property type="taxonomic scope" value="Bacteria"/>
</dbReference>
<keyword evidence="9 12" id="KW-0479">Metal-binding</keyword>
<dbReference type="Gene3D" id="3.40.430.10">
    <property type="entry name" value="Dihydrofolate Reductase, subunit A"/>
    <property type="match status" value="1"/>
</dbReference>
<dbReference type="InterPro" id="IPR016193">
    <property type="entry name" value="Cytidine_deaminase-like"/>
</dbReference>
<evidence type="ECO:0000256" key="12">
    <source>
        <dbReference type="PIRSR" id="PIRSR006769-3"/>
    </source>
</evidence>
<evidence type="ECO:0000313" key="14">
    <source>
        <dbReference type="EMBL" id="ERT69806.1"/>
    </source>
</evidence>
<evidence type="ECO:0000256" key="4">
    <source>
        <dbReference type="ARBA" id="ARBA00005259"/>
    </source>
</evidence>
<dbReference type="PROSITE" id="PS51747">
    <property type="entry name" value="CYT_DCMP_DEAMINASES_2"/>
    <property type="match status" value="1"/>
</dbReference>
<comment type="similarity">
    <text evidence="4 9">In the N-terminal section; belongs to the cytidine and deoxycytidylate deaminase family.</text>
</comment>
<evidence type="ECO:0000256" key="9">
    <source>
        <dbReference type="PIRNR" id="PIRNR006769"/>
    </source>
</evidence>
<feature type="binding site" evidence="11">
    <location>
        <position position="177"/>
    </location>
    <ligand>
        <name>substrate</name>
    </ligand>
</feature>
<feature type="binding site" evidence="11">
    <location>
        <begin position="287"/>
        <end position="293"/>
    </location>
    <ligand>
        <name>NADP(+)</name>
        <dbReference type="ChEBI" id="CHEBI:58349"/>
    </ligand>
</feature>
<keyword evidence="8" id="KW-0511">Multifunctional enzyme</keyword>
<keyword evidence="15" id="KW-1185">Reference proteome</keyword>
<evidence type="ECO:0000256" key="1">
    <source>
        <dbReference type="ARBA" id="ARBA00002151"/>
    </source>
</evidence>
<accession>U7VE90</accession>
<dbReference type="PIRSF" id="PIRSF006769">
    <property type="entry name" value="RibD"/>
    <property type="match status" value="1"/>
</dbReference>
<comment type="cofactor">
    <cofactor evidence="9 12">
        <name>Zn(2+)</name>
        <dbReference type="ChEBI" id="CHEBI:29105"/>
    </cofactor>
    <text evidence="9 12">Binds 1 zinc ion.</text>
</comment>
<keyword evidence="7 9" id="KW-0560">Oxidoreductase</keyword>
<dbReference type="Pfam" id="PF00383">
    <property type="entry name" value="dCMP_cyt_deam_1"/>
    <property type="match status" value="1"/>
</dbReference>
<dbReference type="GO" id="GO:0009231">
    <property type="term" value="P:riboflavin biosynthetic process"/>
    <property type="evidence" value="ECO:0007669"/>
    <property type="project" value="UniProtKB-UniPathway"/>
</dbReference>
<comment type="pathway">
    <text evidence="2 9">Cofactor biosynthesis; riboflavin biosynthesis; 5-amino-6-(D-ribitylamino)uracil from GTP: step 2/4.</text>
</comment>
<comment type="caution">
    <text evidence="14">The sequence shown here is derived from an EMBL/GenBank/DDBJ whole genome shotgun (WGS) entry which is preliminary data.</text>
</comment>
<feature type="binding site" evidence="11">
    <location>
        <position position="163"/>
    </location>
    <ligand>
        <name>NADP(+)</name>
        <dbReference type="ChEBI" id="CHEBI:58349"/>
    </ligand>
</feature>
<feature type="binding site" evidence="11">
    <location>
        <position position="147"/>
    </location>
    <ligand>
        <name>NADP(+)</name>
        <dbReference type="ChEBI" id="CHEBI:58349"/>
    </ligand>
</feature>
<dbReference type="InterPro" id="IPR050765">
    <property type="entry name" value="Riboflavin_Biosynth_HTPR"/>
</dbReference>
<dbReference type="SUPFAM" id="SSF53597">
    <property type="entry name" value="Dihydrofolate reductase-like"/>
    <property type="match status" value="1"/>
</dbReference>
<feature type="binding site" evidence="12">
    <location>
        <position position="68"/>
    </location>
    <ligand>
        <name>Zn(2+)</name>
        <dbReference type="ChEBI" id="CHEBI:29105"/>
        <note>catalytic</note>
    </ligand>
</feature>
<evidence type="ECO:0000256" key="2">
    <source>
        <dbReference type="ARBA" id="ARBA00004882"/>
    </source>
</evidence>
<gene>
    <name evidence="14" type="ORF">HMPREF0202_00266</name>
</gene>
<dbReference type="CDD" id="cd01284">
    <property type="entry name" value="Riboflavin_deaminase-reductase"/>
    <property type="match status" value="1"/>
</dbReference>
<dbReference type="InterPro" id="IPR002734">
    <property type="entry name" value="RibDG_C"/>
</dbReference>
<name>U7VE90_9FUSO</name>
<organism evidence="14 15">
    <name type="scientific">Cetobacterium somerae ATCC BAA-474</name>
    <dbReference type="NCBI Taxonomy" id="1319815"/>
    <lineage>
        <taxon>Bacteria</taxon>
        <taxon>Fusobacteriati</taxon>
        <taxon>Fusobacteriota</taxon>
        <taxon>Fusobacteriia</taxon>
        <taxon>Fusobacteriales</taxon>
        <taxon>Fusobacteriaceae</taxon>
        <taxon>Cetobacterium</taxon>
    </lineage>
</organism>
<dbReference type="InterPro" id="IPR024072">
    <property type="entry name" value="DHFR-like_dom_sf"/>
</dbReference>
<feature type="active site" description="Proton donor" evidence="10">
    <location>
        <position position="46"/>
    </location>
</feature>
<feature type="binding site" evidence="11">
    <location>
        <position position="197"/>
    </location>
    <ligand>
        <name>substrate</name>
    </ligand>
</feature>
<proteinExistence type="inferred from homology"/>
<feature type="binding site" evidence="11">
    <location>
        <position position="285"/>
    </location>
    <ligand>
        <name>substrate</name>
    </ligand>
</feature>
<keyword evidence="9 12" id="KW-0862">Zinc</keyword>
<evidence type="ECO:0000256" key="8">
    <source>
        <dbReference type="ARBA" id="ARBA00023268"/>
    </source>
</evidence>